<name>A0A3D9Q371_9BACL</name>
<dbReference type="SMART" id="SM00858">
    <property type="entry name" value="SAF"/>
    <property type="match status" value="1"/>
</dbReference>
<dbReference type="AlphaFoldDB" id="A0A3D9Q371"/>
<organism evidence="3 4">
    <name type="scientific">Paenibacillus taihuensis</name>
    <dbReference type="NCBI Taxonomy" id="1156355"/>
    <lineage>
        <taxon>Bacteria</taxon>
        <taxon>Bacillati</taxon>
        <taxon>Bacillota</taxon>
        <taxon>Bacilli</taxon>
        <taxon>Bacillales</taxon>
        <taxon>Paenibacillaceae</taxon>
        <taxon>Paenibacillus</taxon>
    </lineage>
</organism>
<dbReference type="InterPro" id="IPR013974">
    <property type="entry name" value="SAF"/>
</dbReference>
<dbReference type="Proteomes" id="UP000256304">
    <property type="component" value="Unassembled WGS sequence"/>
</dbReference>
<sequence length="109" mass="11774">MEHRIESGADALYMDERDHVATALRDMKAGETVQYRNAEGLRAVTVVDDIPFGHKVAVVAVEEGADVRKYGEVIGRAVVSITVGQHVHVHNIEGIRGRGDLGSKEAAAQ</sequence>
<dbReference type="Gene3D" id="2.30.130.110">
    <property type="match status" value="1"/>
</dbReference>
<dbReference type="GO" id="GO:0016829">
    <property type="term" value="F:lyase activity"/>
    <property type="evidence" value="ECO:0007669"/>
    <property type="project" value="UniProtKB-KW"/>
</dbReference>
<dbReference type="PANTHER" id="PTHR30536:SF5">
    <property type="entry name" value="ALTRONATE DEHYDRATASE"/>
    <property type="match status" value="1"/>
</dbReference>
<evidence type="ECO:0000313" key="4">
    <source>
        <dbReference type="Proteomes" id="UP000256304"/>
    </source>
</evidence>
<keyword evidence="1" id="KW-0456">Lyase</keyword>
<comment type="caution">
    <text evidence="3">The sequence shown here is derived from an EMBL/GenBank/DDBJ whole genome shotgun (WGS) entry which is preliminary data.</text>
</comment>
<accession>A0A3D9Q371</accession>
<dbReference type="EMBL" id="QTTN01000068">
    <property type="protein sequence ID" value="REE55438.1"/>
    <property type="molecule type" value="Genomic_DNA"/>
</dbReference>
<gene>
    <name evidence="3" type="ORF">A8990_1689</name>
</gene>
<dbReference type="OrthoDB" id="9804574at2"/>
<evidence type="ECO:0000259" key="2">
    <source>
        <dbReference type="SMART" id="SM00858"/>
    </source>
</evidence>
<dbReference type="InterPro" id="IPR044144">
    <property type="entry name" value="SAF_UxaA/GarD"/>
</dbReference>
<evidence type="ECO:0000256" key="1">
    <source>
        <dbReference type="ARBA" id="ARBA00023239"/>
    </source>
</evidence>
<dbReference type="CDD" id="cd11613">
    <property type="entry name" value="SAF_AH_GD"/>
    <property type="match status" value="1"/>
</dbReference>
<dbReference type="InterPro" id="IPR052172">
    <property type="entry name" value="UxaA_altronate/galactarate_dh"/>
</dbReference>
<keyword evidence="4" id="KW-1185">Reference proteome</keyword>
<proteinExistence type="predicted"/>
<dbReference type="PANTHER" id="PTHR30536">
    <property type="entry name" value="ALTRONATE/GALACTARATE DEHYDRATASE"/>
    <property type="match status" value="1"/>
</dbReference>
<dbReference type="GO" id="GO:0019698">
    <property type="term" value="P:D-galacturonate catabolic process"/>
    <property type="evidence" value="ECO:0007669"/>
    <property type="project" value="TreeGrafter"/>
</dbReference>
<evidence type="ECO:0000313" key="3">
    <source>
        <dbReference type="EMBL" id="REE55438.1"/>
    </source>
</evidence>
<reference evidence="3 4" key="1">
    <citation type="submission" date="2018-08" db="EMBL/GenBank/DDBJ databases">
        <title>Genomic Encyclopedia of Type Strains, Phase III (KMG-III): the genomes of soil and plant-associated and newly described type strains.</title>
        <authorList>
            <person name="Whitman W."/>
        </authorList>
    </citation>
    <scope>NUCLEOTIDE SEQUENCE [LARGE SCALE GENOMIC DNA]</scope>
    <source>
        <strain evidence="3 4">CGMCC 1.10966</strain>
    </source>
</reference>
<dbReference type="Pfam" id="PF08666">
    <property type="entry name" value="SAF"/>
    <property type="match status" value="1"/>
</dbReference>
<feature type="domain" description="SAF" evidence="2">
    <location>
        <begin position="18"/>
        <end position="93"/>
    </location>
</feature>
<protein>
    <submittedName>
        <fullName evidence="3">Altronate dehydratase small subunit</fullName>
    </submittedName>
</protein>
<dbReference type="RefSeq" id="WP_116192741.1">
    <property type="nucleotide sequence ID" value="NZ_QTTN01000068.1"/>
</dbReference>